<evidence type="ECO:0000313" key="4">
    <source>
        <dbReference type="Proteomes" id="UP000318864"/>
    </source>
</evidence>
<keyword evidence="4" id="KW-1185">Reference proteome</keyword>
<protein>
    <submittedName>
        <fullName evidence="3">DUF4350 domain-containing protein</fullName>
    </submittedName>
</protein>
<dbReference type="AlphaFoldDB" id="A0A4S3TN46"/>
<dbReference type="Pfam" id="PF14258">
    <property type="entry name" value="DUF4350"/>
    <property type="match status" value="1"/>
</dbReference>
<gene>
    <name evidence="3" type="ORF">D8Y22_07430</name>
</gene>
<keyword evidence="1" id="KW-0812">Transmembrane</keyword>
<evidence type="ECO:0000259" key="2">
    <source>
        <dbReference type="Pfam" id="PF14258"/>
    </source>
</evidence>
<name>A0A4S3TN46_9EURY</name>
<comment type="caution">
    <text evidence="3">The sequence shown here is derived from an EMBL/GenBank/DDBJ whole genome shotgun (WGS) entry which is preliminary data.</text>
</comment>
<sequence length="395" mass="42067">MSDRLEMDWPRALTYALAIAVVATLLIAAATSTAAFGLFNPSWDGATEFRVAVADDPATDSAVVRDPSAYDAHSPDETTAFVIAPDSTYDPAAADRIAQFVERGGTLVVLDNRGVESNALLEAVGAQARLDGRVVRDERHHEQGPLLPTATTVSDRELADDAERLTLNHATVIDVGTEPLALEQAPADRGEPTTLATTSAFAQLEPRSAEHQNEADNSSAPSATYRVATTESVGDGRVVVVADPSITINAMVDRSDNEAFLHALHADTDTVVFDRSHAGDLPPLASALETIRRSPTLQALIGVGSIVAVGVTPSRRVRRALVAVRDRLAIGSGVLTGVSTDTGVDRSHERSDAGLSAAEQAGYLRRHHPDWSDDRIEEIIGKFNHNDGEYTVTDE</sequence>
<dbReference type="InterPro" id="IPR025646">
    <property type="entry name" value="DUF4350"/>
</dbReference>
<dbReference type="RefSeq" id="WP_141464072.1">
    <property type="nucleotide sequence ID" value="NZ_RBZW01000021.1"/>
</dbReference>
<organism evidence="3 4">
    <name type="scientific">Salinadaptatus halalkaliphilus</name>
    <dbReference type="NCBI Taxonomy" id="2419781"/>
    <lineage>
        <taxon>Archaea</taxon>
        <taxon>Methanobacteriati</taxon>
        <taxon>Methanobacteriota</taxon>
        <taxon>Stenosarchaea group</taxon>
        <taxon>Halobacteria</taxon>
        <taxon>Halobacteriales</taxon>
        <taxon>Natrialbaceae</taxon>
        <taxon>Salinadaptatus</taxon>
    </lineage>
</organism>
<keyword evidence="1" id="KW-1133">Transmembrane helix</keyword>
<evidence type="ECO:0000256" key="1">
    <source>
        <dbReference type="SAM" id="Phobius"/>
    </source>
</evidence>
<dbReference type="EMBL" id="RBZW01000021">
    <property type="protein sequence ID" value="THE65050.1"/>
    <property type="molecule type" value="Genomic_DNA"/>
</dbReference>
<accession>A0A4S3TN46</accession>
<dbReference type="OrthoDB" id="372296at2157"/>
<feature type="transmembrane region" description="Helical" evidence="1">
    <location>
        <begin position="12"/>
        <end position="39"/>
    </location>
</feature>
<keyword evidence="1" id="KW-0472">Membrane</keyword>
<proteinExistence type="predicted"/>
<reference evidence="3 4" key="1">
    <citation type="submission" date="2018-10" db="EMBL/GenBank/DDBJ databases">
        <title>Natronolimnobius sp. XQ-INN 246 isolated from Inner Mongolia Autonomous Region of China.</title>
        <authorList>
            <person name="Xue Q."/>
        </authorList>
    </citation>
    <scope>NUCLEOTIDE SEQUENCE [LARGE SCALE GENOMIC DNA]</scope>
    <source>
        <strain evidence="3 4">XQ-INN 246</strain>
    </source>
</reference>
<evidence type="ECO:0000313" key="3">
    <source>
        <dbReference type="EMBL" id="THE65050.1"/>
    </source>
</evidence>
<feature type="domain" description="DUF4350" evidence="2">
    <location>
        <begin position="39"/>
        <end position="264"/>
    </location>
</feature>
<dbReference type="Proteomes" id="UP000318864">
    <property type="component" value="Unassembled WGS sequence"/>
</dbReference>